<evidence type="ECO:0000256" key="1">
    <source>
        <dbReference type="SAM" id="MobiDB-lite"/>
    </source>
</evidence>
<dbReference type="EMBL" id="JNGW01000117">
    <property type="protein sequence ID" value="KDR51244.1"/>
    <property type="molecule type" value="Genomic_DNA"/>
</dbReference>
<dbReference type="Gene3D" id="3.10.450.50">
    <property type="match status" value="1"/>
</dbReference>
<feature type="region of interest" description="Disordered" evidence="1">
    <location>
        <begin position="300"/>
        <end position="321"/>
    </location>
</feature>
<protein>
    <recommendedName>
        <fullName evidence="5">Lipoprotein</fullName>
    </recommendedName>
</protein>
<evidence type="ECO:0000313" key="3">
    <source>
        <dbReference type="EMBL" id="KDR51244.1"/>
    </source>
</evidence>
<gene>
    <name evidence="3" type="ORF">HMPREF1991_02697</name>
</gene>
<sequence length="321" mass="36505">MKKLFYTFFLMPSMFILACTGNKKVDANSIGNDSVVAKTDSVQLYVEEEDKTDYSKFIEKPTRVDTSWGDWEIHARQFYDGKKFVYDKVIYADYAVKINIFKGGKPVFKNYKVDSKLLMGSGCMKGFTLGLYEEFDITPTSVYVGFSYCEPETDNCAIFTLALSADGTVRKYEIDIASAEGDMDVYVPDIYRFYAMYVNELSQAKPSAAGIRQVLNKYCTKAFAKQLQNETLKKNLLLGSAQFDYRWLRSLEVHNMDTATCTCIVNYKRADGKVVYKRIHLQLKRGSEYEYLISGVSDADADDLDKKSQDGDEDVESSPTE</sequence>
<dbReference type="AlphaFoldDB" id="A0A069QGV1"/>
<dbReference type="PROSITE" id="PS51257">
    <property type="entry name" value="PROKAR_LIPOPROTEIN"/>
    <property type="match status" value="1"/>
</dbReference>
<name>A0A069QGV1_HOYLO</name>
<dbReference type="Proteomes" id="UP000027442">
    <property type="component" value="Unassembled WGS sequence"/>
</dbReference>
<dbReference type="PATRIC" id="fig|1122985.7.peg.2794"/>
<accession>A0A069QGV1</accession>
<feature type="chain" id="PRO_5001665286" description="Lipoprotein" evidence="2">
    <location>
        <begin position="19"/>
        <end position="321"/>
    </location>
</feature>
<keyword evidence="4" id="KW-1185">Reference proteome</keyword>
<comment type="caution">
    <text evidence="3">The sequence shown here is derived from an EMBL/GenBank/DDBJ whole genome shotgun (WGS) entry which is preliminary data.</text>
</comment>
<reference evidence="3 4" key="1">
    <citation type="submission" date="2013-08" db="EMBL/GenBank/DDBJ databases">
        <authorList>
            <person name="Weinstock G."/>
            <person name="Sodergren E."/>
            <person name="Wylie T."/>
            <person name="Fulton L."/>
            <person name="Fulton R."/>
            <person name="Fronick C."/>
            <person name="O'Laughlin M."/>
            <person name="Godfrey J."/>
            <person name="Miner T."/>
            <person name="Herter B."/>
            <person name="Appelbaum E."/>
            <person name="Cordes M."/>
            <person name="Lek S."/>
            <person name="Wollam A."/>
            <person name="Pepin K.H."/>
            <person name="Palsikar V.B."/>
            <person name="Mitreva M."/>
            <person name="Wilson R.K."/>
        </authorList>
    </citation>
    <scope>NUCLEOTIDE SEQUENCE [LARGE SCALE GENOMIC DNA]</scope>
    <source>
        <strain evidence="3 4">ATCC 15930</strain>
    </source>
</reference>
<keyword evidence="2" id="KW-0732">Signal</keyword>
<evidence type="ECO:0000256" key="2">
    <source>
        <dbReference type="SAM" id="SignalP"/>
    </source>
</evidence>
<proteinExistence type="predicted"/>
<evidence type="ECO:0000313" key="4">
    <source>
        <dbReference type="Proteomes" id="UP000027442"/>
    </source>
</evidence>
<organism evidence="3 4">
    <name type="scientific">Hoylesella loescheii DSM 19665 = JCM 12249 = ATCC 15930</name>
    <dbReference type="NCBI Taxonomy" id="1122985"/>
    <lineage>
        <taxon>Bacteria</taxon>
        <taxon>Pseudomonadati</taxon>
        <taxon>Bacteroidota</taxon>
        <taxon>Bacteroidia</taxon>
        <taxon>Bacteroidales</taxon>
        <taxon>Prevotellaceae</taxon>
        <taxon>Hoylesella</taxon>
    </lineage>
</organism>
<dbReference type="RefSeq" id="WP_018967984.1">
    <property type="nucleotide sequence ID" value="NZ_KB899219.1"/>
</dbReference>
<dbReference type="HOGENOM" id="CLU_865611_0_0_10"/>
<feature type="signal peptide" evidence="2">
    <location>
        <begin position="1"/>
        <end position="18"/>
    </location>
</feature>
<feature type="compositionally biased region" description="Acidic residues" evidence="1">
    <location>
        <begin position="311"/>
        <end position="321"/>
    </location>
</feature>
<evidence type="ECO:0008006" key="5">
    <source>
        <dbReference type="Google" id="ProtNLM"/>
    </source>
</evidence>